<dbReference type="Pfam" id="PF02687">
    <property type="entry name" value="FtsX"/>
    <property type="match status" value="1"/>
</dbReference>
<evidence type="ECO:0000256" key="6">
    <source>
        <dbReference type="SAM" id="Phobius"/>
    </source>
</evidence>
<evidence type="ECO:0000313" key="8">
    <source>
        <dbReference type="EMBL" id="VAW27438.1"/>
    </source>
</evidence>
<accession>A0A3B0UAG8</accession>
<feature type="transmembrane region" description="Helical" evidence="6">
    <location>
        <begin position="117"/>
        <end position="138"/>
    </location>
</feature>
<name>A0A3B0UAG8_9ZZZZ</name>
<organism evidence="8">
    <name type="scientific">hydrothermal vent metagenome</name>
    <dbReference type="NCBI Taxonomy" id="652676"/>
    <lineage>
        <taxon>unclassified sequences</taxon>
        <taxon>metagenomes</taxon>
        <taxon>ecological metagenomes</taxon>
    </lineage>
</organism>
<feature type="domain" description="ABC3 transporter permease C-terminal" evidence="7">
    <location>
        <begin position="37"/>
        <end position="150"/>
    </location>
</feature>
<gene>
    <name evidence="8" type="ORF">MNBD_BACTEROID07-1415</name>
</gene>
<dbReference type="GO" id="GO:0005886">
    <property type="term" value="C:plasma membrane"/>
    <property type="evidence" value="ECO:0007669"/>
    <property type="project" value="UniProtKB-SubCell"/>
</dbReference>
<sequence length="157" mass="18068">KNVWKSFSDDPFAFEFYDAFFNAKYHKEQQLSRSITIIAIIAIILTLIGILGQVIQTCTYRTKEIGIRKVNGATVLEVVNMLNMDFVKWVAVAFVIAIPIAWYAMEKWLGNFAYKITLSWWIFALAGIIVLTVALLTVSWHTFRVARKNPVEALRYE</sequence>
<evidence type="ECO:0000256" key="5">
    <source>
        <dbReference type="ARBA" id="ARBA00023136"/>
    </source>
</evidence>
<dbReference type="EMBL" id="UOET01000112">
    <property type="protein sequence ID" value="VAW27438.1"/>
    <property type="molecule type" value="Genomic_DNA"/>
</dbReference>
<keyword evidence="2" id="KW-1003">Cell membrane</keyword>
<dbReference type="GO" id="GO:0022857">
    <property type="term" value="F:transmembrane transporter activity"/>
    <property type="evidence" value="ECO:0007669"/>
    <property type="project" value="TreeGrafter"/>
</dbReference>
<dbReference type="PANTHER" id="PTHR30572">
    <property type="entry name" value="MEMBRANE COMPONENT OF TRANSPORTER-RELATED"/>
    <property type="match status" value="1"/>
</dbReference>
<dbReference type="InterPro" id="IPR003838">
    <property type="entry name" value="ABC3_permease_C"/>
</dbReference>
<feature type="transmembrane region" description="Helical" evidence="6">
    <location>
        <begin position="86"/>
        <end position="105"/>
    </location>
</feature>
<keyword evidence="4 6" id="KW-1133">Transmembrane helix</keyword>
<evidence type="ECO:0000259" key="7">
    <source>
        <dbReference type="Pfam" id="PF02687"/>
    </source>
</evidence>
<keyword evidence="5 6" id="KW-0472">Membrane</keyword>
<dbReference type="InterPro" id="IPR050250">
    <property type="entry name" value="Macrolide_Exporter_MacB"/>
</dbReference>
<evidence type="ECO:0000256" key="3">
    <source>
        <dbReference type="ARBA" id="ARBA00022692"/>
    </source>
</evidence>
<feature type="non-terminal residue" evidence="8">
    <location>
        <position position="1"/>
    </location>
</feature>
<dbReference type="PANTHER" id="PTHR30572:SF18">
    <property type="entry name" value="ABC-TYPE MACROLIDE FAMILY EXPORT SYSTEM PERMEASE COMPONENT 2"/>
    <property type="match status" value="1"/>
</dbReference>
<evidence type="ECO:0000256" key="1">
    <source>
        <dbReference type="ARBA" id="ARBA00004651"/>
    </source>
</evidence>
<feature type="transmembrane region" description="Helical" evidence="6">
    <location>
        <begin position="35"/>
        <end position="55"/>
    </location>
</feature>
<comment type="subcellular location">
    <subcellularLocation>
        <location evidence="1">Cell membrane</location>
        <topology evidence="1">Multi-pass membrane protein</topology>
    </subcellularLocation>
</comment>
<evidence type="ECO:0000256" key="4">
    <source>
        <dbReference type="ARBA" id="ARBA00022989"/>
    </source>
</evidence>
<reference evidence="8" key="1">
    <citation type="submission" date="2018-06" db="EMBL/GenBank/DDBJ databases">
        <authorList>
            <person name="Zhirakovskaya E."/>
        </authorList>
    </citation>
    <scope>NUCLEOTIDE SEQUENCE</scope>
</reference>
<dbReference type="AlphaFoldDB" id="A0A3B0UAG8"/>
<evidence type="ECO:0000256" key="2">
    <source>
        <dbReference type="ARBA" id="ARBA00022475"/>
    </source>
</evidence>
<keyword evidence="3 6" id="KW-0812">Transmembrane</keyword>
<proteinExistence type="predicted"/>
<protein>
    <recommendedName>
        <fullName evidence="7">ABC3 transporter permease C-terminal domain-containing protein</fullName>
    </recommendedName>
</protein>